<feature type="transmembrane region" description="Helical" evidence="1">
    <location>
        <begin position="6"/>
        <end position="24"/>
    </location>
</feature>
<evidence type="ECO:0000256" key="1">
    <source>
        <dbReference type="SAM" id="Phobius"/>
    </source>
</evidence>
<dbReference type="Proteomes" id="UP000885830">
    <property type="component" value="Unassembled WGS sequence"/>
</dbReference>
<dbReference type="Pfam" id="PF06667">
    <property type="entry name" value="PspB"/>
    <property type="match status" value="1"/>
</dbReference>
<keyword evidence="1" id="KW-0812">Transmembrane</keyword>
<dbReference type="GO" id="GO:0009271">
    <property type="term" value="P:phage shock"/>
    <property type="evidence" value="ECO:0007669"/>
    <property type="project" value="InterPro"/>
</dbReference>
<dbReference type="AlphaFoldDB" id="A0A7C5LZ67"/>
<dbReference type="InterPro" id="IPR009554">
    <property type="entry name" value="Phageshock_PspB"/>
</dbReference>
<reference evidence="2" key="1">
    <citation type="journal article" date="2020" name="mSystems">
        <title>Genome- and Community-Level Interaction Insights into Carbon Utilization and Element Cycling Functions of Hydrothermarchaeota in Hydrothermal Sediment.</title>
        <authorList>
            <person name="Zhou Z."/>
            <person name="Liu Y."/>
            <person name="Xu W."/>
            <person name="Pan J."/>
            <person name="Luo Z.H."/>
            <person name="Li M."/>
        </authorList>
    </citation>
    <scope>NUCLEOTIDE SEQUENCE [LARGE SCALE GENOMIC DNA]</scope>
    <source>
        <strain evidence="2">HyVt-485</strain>
    </source>
</reference>
<dbReference type="GO" id="GO:0006355">
    <property type="term" value="P:regulation of DNA-templated transcription"/>
    <property type="evidence" value="ECO:0007669"/>
    <property type="project" value="InterPro"/>
</dbReference>
<evidence type="ECO:0000313" key="2">
    <source>
        <dbReference type="EMBL" id="HHL42288.1"/>
    </source>
</evidence>
<comment type="caution">
    <text evidence="2">The sequence shown here is derived from an EMBL/GenBank/DDBJ whole genome shotgun (WGS) entry which is preliminary data.</text>
</comment>
<dbReference type="EMBL" id="DRMJ01000075">
    <property type="protein sequence ID" value="HHL42288.1"/>
    <property type="molecule type" value="Genomic_DNA"/>
</dbReference>
<name>A0A7C5LZ67_9PROT</name>
<accession>A0A7C5LZ67</accession>
<organism evidence="2">
    <name type="scientific">Hellea balneolensis</name>
    <dbReference type="NCBI Taxonomy" id="287478"/>
    <lineage>
        <taxon>Bacteria</taxon>
        <taxon>Pseudomonadati</taxon>
        <taxon>Pseudomonadota</taxon>
        <taxon>Alphaproteobacteria</taxon>
        <taxon>Maricaulales</taxon>
        <taxon>Robiginitomaculaceae</taxon>
        <taxon>Hellea</taxon>
    </lineage>
</organism>
<sequence length="82" mass="9426">MDESILALMIPIVAIVMGIGAGMLKSYFKHKERMVGHMTEDQVAELEQMSKIADILDRRVNVLERILDDEVPNWRENNDKTI</sequence>
<keyword evidence="1" id="KW-0472">Membrane</keyword>
<keyword evidence="1" id="KW-1133">Transmembrane helix</keyword>
<proteinExistence type="predicted"/>
<protein>
    <submittedName>
        <fullName evidence="2">Envelope stress response membrane protein PspB</fullName>
    </submittedName>
</protein>
<gene>
    <name evidence="2" type="ORF">ENJ42_01600</name>
</gene>